<comment type="caution">
    <text evidence="3">The sequence shown here is derived from an EMBL/GenBank/DDBJ whole genome shotgun (WGS) entry which is preliminary data.</text>
</comment>
<sequence length="723" mass="83990">MKTQSLDQPLYLNLYNFNTVSAQDCPYVLTSPRSLEACRKAGYKPVELLYKSLQEYHDDLGAGTSTEAYQLYADQEQERRKKLEKCRAIRKELMIQTGSLKENSPPLSSTDDQKKIKTLVPSVPKEQLDKENAPRATGIQASALKALENNQNSDQKHEEVDISYLTGETTFTSDSTNKRESTSTSSSINPISPDIRRSKKSAGKCKSFSIPPHLQLGSSSSEISSISSTSTTVKVNKRNTRLSSTHFGKSGSRTSVKHLQKFSSLSSSASSHGANKYKIKCTNLPKNRNGRDYRTATNYDSNHTSCSSSRDSTTTPIKRKQVSFSYITTDDLHLPEHDRRILESMAFKKETERENDEFAYQAHQLWEEDREQRAQQNIVEMAQWRQSVAEKRRMESIENSRKMEEMKQSLRQSQQQLECRIRKKEESAMKLRHAVQERKMSKVEERNQSAAKRRAEAEAACQQRELEAAQWQQMLDEQQKLRLERAETARLQHQETYRRRVASANRVEEIRHQECWQQMQEETKAALQELRRLCREREEHAQENYKQIQQDRNKQLKGQSLERSIKFQQVHQLHDELDLGLKKWQDQILALQRKATRQAEAKATHHLDSKRQKVENENRARRLHHIHLMDRITREDKARVCYIQELISRKEAKMKRMAKERDMAIRESRLQAQTTADLREHIRRTLSPETFDRKAARVALEMRIAGRPPTASPPMNRSHIFLG</sequence>
<feature type="compositionally biased region" description="Low complexity" evidence="2">
    <location>
        <begin position="182"/>
        <end position="193"/>
    </location>
</feature>
<dbReference type="InterPro" id="IPR029090">
    <property type="entry name" value="DUF4659"/>
</dbReference>
<dbReference type="InParanoid" id="A0A2J7RS05"/>
<keyword evidence="4" id="KW-1185">Reference proteome</keyword>
<dbReference type="OrthoDB" id="200110at2759"/>
<feature type="compositionally biased region" description="Low complexity" evidence="2">
    <location>
        <begin position="218"/>
        <end position="232"/>
    </location>
</feature>
<dbReference type="STRING" id="105785.A0A2J7RS05"/>
<feature type="region of interest" description="Disordered" evidence="2">
    <location>
        <begin position="99"/>
        <end position="135"/>
    </location>
</feature>
<protein>
    <recommendedName>
        <fullName evidence="5">Coiled-coil domain-containing protein 177</fullName>
    </recommendedName>
</protein>
<gene>
    <name evidence="3" type="ORF">B7P43_G03105</name>
</gene>
<keyword evidence="1" id="KW-0175">Coiled coil</keyword>
<dbReference type="EMBL" id="NEVH01000596">
    <property type="protein sequence ID" value="PNF43623.1"/>
    <property type="molecule type" value="Genomic_DNA"/>
</dbReference>
<feature type="coiled-coil region" evidence="1">
    <location>
        <begin position="400"/>
        <end position="472"/>
    </location>
</feature>
<dbReference type="Proteomes" id="UP000235965">
    <property type="component" value="Unassembled WGS sequence"/>
</dbReference>
<organism evidence="3 4">
    <name type="scientific">Cryptotermes secundus</name>
    <dbReference type="NCBI Taxonomy" id="105785"/>
    <lineage>
        <taxon>Eukaryota</taxon>
        <taxon>Metazoa</taxon>
        <taxon>Ecdysozoa</taxon>
        <taxon>Arthropoda</taxon>
        <taxon>Hexapoda</taxon>
        <taxon>Insecta</taxon>
        <taxon>Pterygota</taxon>
        <taxon>Neoptera</taxon>
        <taxon>Polyneoptera</taxon>
        <taxon>Dictyoptera</taxon>
        <taxon>Blattodea</taxon>
        <taxon>Blattoidea</taxon>
        <taxon>Termitoidae</taxon>
        <taxon>Kalotermitidae</taxon>
        <taxon>Cryptotermitinae</taxon>
        <taxon>Cryptotermes</taxon>
    </lineage>
</organism>
<evidence type="ECO:0008006" key="5">
    <source>
        <dbReference type="Google" id="ProtNLM"/>
    </source>
</evidence>
<evidence type="ECO:0000313" key="4">
    <source>
        <dbReference type="Proteomes" id="UP000235965"/>
    </source>
</evidence>
<evidence type="ECO:0000256" key="1">
    <source>
        <dbReference type="SAM" id="Coils"/>
    </source>
</evidence>
<proteinExistence type="predicted"/>
<feature type="region of interest" description="Disordered" evidence="2">
    <location>
        <begin position="170"/>
        <end position="255"/>
    </location>
</feature>
<feature type="compositionally biased region" description="Polar residues" evidence="2">
    <location>
        <begin position="99"/>
        <end position="110"/>
    </location>
</feature>
<evidence type="ECO:0000256" key="2">
    <source>
        <dbReference type="SAM" id="MobiDB-lite"/>
    </source>
</evidence>
<dbReference type="PANTHER" id="PTHR33663">
    <property type="entry name" value="COILED-COIL DOMAIN-CONTAINING PROTEIN 177"/>
    <property type="match status" value="1"/>
</dbReference>
<reference evidence="3 4" key="1">
    <citation type="submission" date="2017-12" db="EMBL/GenBank/DDBJ databases">
        <title>Hemimetabolous genomes reveal molecular basis of termite eusociality.</title>
        <authorList>
            <person name="Harrison M.C."/>
            <person name="Jongepier E."/>
            <person name="Robertson H.M."/>
            <person name="Arning N."/>
            <person name="Bitard-Feildel T."/>
            <person name="Chao H."/>
            <person name="Childers C.P."/>
            <person name="Dinh H."/>
            <person name="Doddapaneni H."/>
            <person name="Dugan S."/>
            <person name="Gowin J."/>
            <person name="Greiner C."/>
            <person name="Han Y."/>
            <person name="Hu H."/>
            <person name="Hughes D.S.T."/>
            <person name="Huylmans A.-K."/>
            <person name="Kemena C."/>
            <person name="Kremer L.P.M."/>
            <person name="Lee S.L."/>
            <person name="Lopez-Ezquerra A."/>
            <person name="Mallet L."/>
            <person name="Monroy-Kuhn J.M."/>
            <person name="Moser A."/>
            <person name="Murali S.C."/>
            <person name="Muzny D.M."/>
            <person name="Otani S."/>
            <person name="Piulachs M.-D."/>
            <person name="Poelchau M."/>
            <person name="Qu J."/>
            <person name="Schaub F."/>
            <person name="Wada-Katsumata A."/>
            <person name="Worley K.C."/>
            <person name="Xie Q."/>
            <person name="Ylla G."/>
            <person name="Poulsen M."/>
            <person name="Gibbs R.A."/>
            <person name="Schal C."/>
            <person name="Richards S."/>
            <person name="Belles X."/>
            <person name="Korb J."/>
            <person name="Bornberg-Bauer E."/>
        </authorList>
    </citation>
    <scope>NUCLEOTIDE SEQUENCE [LARGE SCALE GENOMIC DNA]</scope>
    <source>
        <tissue evidence="3">Whole body</tissue>
    </source>
</reference>
<name>A0A2J7RS05_9NEOP</name>
<accession>A0A2J7RS05</accession>
<dbReference type="PANTHER" id="PTHR33663:SF2">
    <property type="entry name" value="COILED-COIL DOMAIN-CONTAINING PROTEIN 177"/>
    <property type="match status" value="1"/>
</dbReference>
<feature type="compositionally biased region" description="Polar residues" evidence="2">
    <location>
        <begin position="241"/>
        <end position="254"/>
    </location>
</feature>
<dbReference type="AlphaFoldDB" id="A0A2J7RS05"/>
<evidence type="ECO:0000313" key="3">
    <source>
        <dbReference type="EMBL" id="PNF43623.1"/>
    </source>
</evidence>
<dbReference type="Pfam" id="PF15558">
    <property type="entry name" value="DUF4659"/>
    <property type="match status" value="1"/>
</dbReference>